<dbReference type="EMBL" id="CP121208">
    <property type="protein sequence ID" value="WFM83450.1"/>
    <property type="molecule type" value="Genomic_DNA"/>
</dbReference>
<evidence type="ECO:0000256" key="1">
    <source>
        <dbReference type="ARBA" id="ARBA00038310"/>
    </source>
</evidence>
<keyword evidence="4" id="KW-1185">Reference proteome</keyword>
<dbReference type="InterPro" id="IPR052350">
    <property type="entry name" value="Metallo-dep_Lactonases"/>
</dbReference>
<accession>A0ABY8G0D0</accession>
<dbReference type="InterPro" id="IPR006680">
    <property type="entry name" value="Amidohydro-rel"/>
</dbReference>
<sequence>MTLSVIDAHFHLWDPQRQNLPWLSGIEPLNRPFTIEQLEEEYHELGVDFVGGVYVEVDAADANDEDAVIGANTSPKILAKVLRSTPGPLMRVPLAAVGIRYPLHTHSGAIGDILTQEFREGLALLEKAGMTFDLVNREEDVVELSETFTQFPQLRLVVDHLANVTHLDTDRRRALETLARNPHTYVKVSGDNPVDRDVVRFVAETFGPKRVMWASNWPVVKLNSSLREHFETAYSIFGGDDNFFMNNARRAYGISVREGGE</sequence>
<dbReference type="RefSeq" id="WP_278012845.1">
    <property type="nucleotide sequence ID" value="NZ_CP121208.1"/>
</dbReference>
<dbReference type="PANTHER" id="PTHR43569">
    <property type="entry name" value="AMIDOHYDROLASE"/>
    <property type="match status" value="1"/>
</dbReference>
<evidence type="ECO:0000259" key="2">
    <source>
        <dbReference type="Pfam" id="PF04909"/>
    </source>
</evidence>
<dbReference type="Gene3D" id="3.20.20.140">
    <property type="entry name" value="Metal-dependent hydrolases"/>
    <property type="match status" value="1"/>
</dbReference>
<dbReference type="PANTHER" id="PTHR43569:SF2">
    <property type="entry name" value="AMIDOHYDROLASE-RELATED DOMAIN-CONTAINING PROTEIN"/>
    <property type="match status" value="1"/>
</dbReference>
<organism evidence="3 4">
    <name type="scientific">Arcanobacterium canis</name>
    <dbReference type="NCBI Taxonomy" id="999183"/>
    <lineage>
        <taxon>Bacteria</taxon>
        <taxon>Bacillati</taxon>
        <taxon>Actinomycetota</taxon>
        <taxon>Actinomycetes</taxon>
        <taxon>Actinomycetales</taxon>
        <taxon>Actinomycetaceae</taxon>
        <taxon>Arcanobacterium</taxon>
    </lineage>
</organism>
<name>A0ABY8G0D0_9ACTO</name>
<evidence type="ECO:0000313" key="4">
    <source>
        <dbReference type="Proteomes" id="UP001215216"/>
    </source>
</evidence>
<feature type="domain" description="Amidohydrolase-related" evidence="2">
    <location>
        <begin position="6"/>
        <end position="230"/>
    </location>
</feature>
<protein>
    <submittedName>
        <fullName evidence="3">Amidohydrolase family protein</fullName>
    </submittedName>
</protein>
<gene>
    <name evidence="3" type="ORF">P7079_00270</name>
</gene>
<comment type="similarity">
    <text evidence="1">Belongs to the metallo-dependent hydrolases superfamily.</text>
</comment>
<reference evidence="3 4" key="1">
    <citation type="submission" date="2023-03" db="EMBL/GenBank/DDBJ databases">
        <title>Complete genome of Arcanobacterium canis strain DSM 25104 isolated in 2010 from a canine otitis externa in Germany.</title>
        <authorList>
            <person name="Borowiak M."/>
            <person name="Kreitlow A."/>
            <person name="Malorny B."/>
            <person name="Laemmler C."/>
            <person name="Prenger-Berninghoff E."/>
            <person name="Ploetz M."/>
            <person name="Abdulmawjood A."/>
        </authorList>
    </citation>
    <scope>NUCLEOTIDE SEQUENCE [LARGE SCALE GENOMIC DNA]</scope>
    <source>
        <strain evidence="3 4">DSM 25104</strain>
    </source>
</reference>
<evidence type="ECO:0000313" key="3">
    <source>
        <dbReference type="EMBL" id="WFM83450.1"/>
    </source>
</evidence>
<dbReference type="SUPFAM" id="SSF51556">
    <property type="entry name" value="Metallo-dependent hydrolases"/>
    <property type="match status" value="1"/>
</dbReference>
<dbReference type="InterPro" id="IPR032466">
    <property type="entry name" value="Metal_Hydrolase"/>
</dbReference>
<proteinExistence type="inferred from homology"/>
<dbReference type="Proteomes" id="UP001215216">
    <property type="component" value="Chromosome"/>
</dbReference>
<dbReference type="Pfam" id="PF04909">
    <property type="entry name" value="Amidohydro_2"/>
    <property type="match status" value="1"/>
</dbReference>